<comment type="subunit">
    <text evidence="4">The methyltransferase is composed of M and S polypeptides.</text>
</comment>
<accession>A0A371IZD4</accession>
<organism evidence="6 7">
    <name type="scientific">Romboutsia weinsteinii</name>
    <dbReference type="NCBI Taxonomy" id="2020949"/>
    <lineage>
        <taxon>Bacteria</taxon>
        <taxon>Bacillati</taxon>
        <taxon>Bacillota</taxon>
        <taxon>Clostridia</taxon>
        <taxon>Peptostreptococcales</taxon>
        <taxon>Peptostreptococcaceae</taxon>
        <taxon>Romboutsia</taxon>
    </lineage>
</organism>
<keyword evidence="7" id="KW-1185">Reference proteome</keyword>
<name>A0A371IZD4_9FIRM</name>
<evidence type="ECO:0000256" key="4">
    <source>
        <dbReference type="ARBA" id="ARBA00038652"/>
    </source>
</evidence>
<dbReference type="InterPro" id="IPR051212">
    <property type="entry name" value="Type-I_RE_S_subunit"/>
</dbReference>
<dbReference type="InterPro" id="IPR000055">
    <property type="entry name" value="Restrct_endonuc_typeI_TRD"/>
</dbReference>
<dbReference type="Gene3D" id="3.90.220.20">
    <property type="entry name" value="DNA methylase specificity domains"/>
    <property type="match status" value="1"/>
</dbReference>
<sequence length="121" mass="14258">MIGFVLDKYIPWVNNHAHILKSRWVSYGKKYIMYYLNIFNYNGYVNGITRLKLTQKKMLEIPIPPLAKQERIVNRIESLFEKVDMAAGLVNKARGGFKKRRSAILERAFSGELTKKWDENY</sequence>
<feature type="domain" description="Type I restriction modification DNA specificity" evidence="5">
    <location>
        <begin position="12"/>
        <end position="88"/>
    </location>
</feature>
<dbReference type="Proteomes" id="UP000215694">
    <property type="component" value="Unassembled WGS sequence"/>
</dbReference>
<dbReference type="PANTHER" id="PTHR43140:SF1">
    <property type="entry name" value="TYPE I RESTRICTION ENZYME ECOKI SPECIFICITY SUBUNIT"/>
    <property type="match status" value="1"/>
</dbReference>
<dbReference type="InterPro" id="IPR044946">
    <property type="entry name" value="Restrct_endonuc_typeI_TRD_sf"/>
</dbReference>
<comment type="similarity">
    <text evidence="1">Belongs to the type-I restriction system S methylase family.</text>
</comment>
<evidence type="ECO:0000259" key="5">
    <source>
        <dbReference type="Pfam" id="PF01420"/>
    </source>
</evidence>
<evidence type="ECO:0000256" key="1">
    <source>
        <dbReference type="ARBA" id="ARBA00010923"/>
    </source>
</evidence>
<dbReference type="EMBL" id="NOJY02000045">
    <property type="protein sequence ID" value="RDY25828.1"/>
    <property type="molecule type" value="Genomic_DNA"/>
</dbReference>
<dbReference type="GO" id="GO:0003677">
    <property type="term" value="F:DNA binding"/>
    <property type="evidence" value="ECO:0007669"/>
    <property type="project" value="UniProtKB-KW"/>
</dbReference>
<keyword evidence="3" id="KW-0238">DNA-binding</keyword>
<protein>
    <recommendedName>
        <fullName evidence="5">Type I restriction modification DNA specificity domain-containing protein</fullName>
    </recommendedName>
</protein>
<comment type="caution">
    <text evidence="6">The sequence shown here is derived from an EMBL/GenBank/DDBJ whole genome shotgun (WGS) entry which is preliminary data.</text>
</comment>
<evidence type="ECO:0000313" key="6">
    <source>
        <dbReference type="EMBL" id="RDY25828.1"/>
    </source>
</evidence>
<evidence type="ECO:0000256" key="2">
    <source>
        <dbReference type="ARBA" id="ARBA00022747"/>
    </source>
</evidence>
<dbReference type="AlphaFoldDB" id="A0A371IZD4"/>
<gene>
    <name evidence="6" type="ORF">CHL78_016155</name>
</gene>
<evidence type="ECO:0000313" key="7">
    <source>
        <dbReference type="Proteomes" id="UP000215694"/>
    </source>
</evidence>
<dbReference type="SUPFAM" id="SSF116734">
    <property type="entry name" value="DNA methylase specificity domain"/>
    <property type="match status" value="1"/>
</dbReference>
<reference evidence="6 7" key="1">
    <citation type="journal article" date="2017" name="Genome Announc.">
        <title>Draft Genome Sequence of Romboutsia weinsteinii sp. nov. Strain CCRI-19649(T) Isolated from Surface Water.</title>
        <authorList>
            <person name="Maheux A.F."/>
            <person name="Boudreau D.K."/>
            <person name="Berube E."/>
            <person name="Boissinot M."/>
            <person name="Cantin P."/>
            <person name="Raymond F."/>
            <person name="Corbeil J."/>
            <person name="Omar R.F."/>
            <person name="Bergeron M.G."/>
        </authorList>
    </citation>
    <scope>NUCLEOTIDE SEQUENCE [LARGE SCALE GENOMIC DNA]</scope>
    <source>
        <strain evidence="6 7">CCRI-19649</strain>
    </source>
</reference>
<dbReference type="GO" id="GO:0009307">
    <property type="term" value="P:DNA restriction-modification system"/>
    <property type="evidence" value="ECO:0007669"/>
    <property type="project" value="UniProtKB-KW"/>
</dbReference>
<dbReference type="PANTHER" id="PTHR43140">
    <property type="entry name" value="TYPE-1 RESTRICTION ENZYME ECOKI SPECIFICITY PROTEIN"/>
    <property type="match status" value="1"/>
</dbReference>
<evidence type="ECO:0000256" key="3">
    <source>
        <dbReference type="ARBA" id="ARBA00023125"/>
    </source>
</evidence>
<keyword evidence="2" id="KW-0680">Restriction system</keyword>
<proteinExistence type="inferred from homology"/>
<dbReference type="Pfam" id="PF01420">
    <property type="entry name" value="Methylase_S"/>
    <property type="match status" value="1"/>
</dbReference>